<evidence type="ECO:0000313" key="1">
    <source>
        <dbReference type="EMBL" id="AKE41054.1"/>
    </source>
</evidence>
<dbReference type="AlphaFoldDB" id="A0A0F6TCQ6"/>
<proteinExistence type="predicted"/>
<keyword evidence="2" id="KW-1185">Reference proteome</keyword>
<dbReference type="OrthoDB" id="4420041at2"/>
<dbReference type="Proteomes" id="UP000033457">
    <property type="component" value="Chromosome"/>
</dbReference>
<dbReference type="EMBL" id="CP011312">
    <property type="protein sequence ID" value="AKE41054.1"/>
    <property type="molecule type" value="Genomic_DNA"/>
</dbReference>
<dbReference type="KEGG" id="cku:UL82_04255"/>
<gene>
    <name evidence="1" type="ORF">UL82_04255</name>
</gene>
<organism evidence="1 2">
    <name type="scientific">Corynebacterium kutscheri</name>
    <dbReference type="NCBI Taxonomy" id="35755"/>
    <lineage>
        <taxon>Bacteria</taxon>
        <taxon>Bacillati</taxon>
        <taxon>Actinomycetota</taxon>
        <taxon>Actinomycetes</taxon>
        <taxon>Mycobacteriales</taxon>
        <taxon>Corynebacteriaceae</taxon>
        <taxon>Corynebacterium</taxon>
    </lineage>
</organism>
<name>A0A0F6TCQ6_9CORY</name>
<protein>
    <submittedName>
        <fullName evidence="1">Uncharacterized protein</fullName>
    </submittedName>
</protein>
<dbReference type="RefSeq" id="WP_046439169.1">
    <property type="nucleotide sequence ID" value="NZ_CP011312.1"/>
</dbReference>
<reference evidence="1 2" key="1">
    <citation type="journal article" date="2015" name="Genome Announc.">
        <title>Complete Genome Sequence of Corynebacterium kutscheri DSM 20755, a Corynebacterial Type Strain with Remarkably Low G+C Content of Chromosomal DNA.</title>
        <authorList>
            <person name="Ruckert C."/>
            <person name="Albersmeier A."/>
            <person name="Winkler A."/>
            <person name="Tauch A."/>
        </authorList>
    </citation>
    <scope>NUCLEOTIDE SEQUENCE [LARGE SCALE GENOMIC DNA]</scope>
    <source>
        <strain evidence="1 2">DSM 20755</strain>
    </source>
</reference>
<dbReference type="STRING" id="35755.UL82_04255"/>
<accession>A0A0F6TCQ6</accession>
<sequence length="83" mass="9344">MLTDLEIYRRVDAMIPVEVDRDDAEHELLHCEYEDAIADLLTEAFLSGKLPQNAIDFVSSEYKHGTVAITLEYIAAQMKQSAA</sequence>
<dbReference type="HOGENOM" id="CLU_187486_0_0_11"/>
<evidence type="ECO:0000313" key="2">
    <source>
        <dbReference type="Proteomes" id="UP000033457"/>
    </source>
</evidence>